<protein>
    <recommendedName>
        <fullName evidence="5">DUF4209 domain-containing protein</fullName>
    </recommendedName>
</protein>
<evidence type="ECO:0000259" key="2">
    <source>
        <dbReference type="Pfam" id="PF24098"/>
    </source>
</evidence>
<sequence>MEIGNLKVSSIEMLSIINLPSIENSLDCTELYMATDNIEPKNAAELLHHISSMMLDPSDARVPFKPYFQYAETHSSSIKDFNENSLFCMAAITKKINNADMRARLSDLVWCRKAGGLEQAHLAVVSYIDSAKMLILDNRFKAVSRIERALRLGHMLRRSQGSQYNLATEYVALLLTDEKLIDYPAQLIRLACEFVIKDDQYLYSLAERMADELFDKKAFRRSVLFLEVCQTCASSMKDKESEYSAIRKISRCHETEADYHDSAVSVGCLMSAIETIRKTPNSRPKQAELYKKLREHQRELKHHMGDFEISSGDMSEQVKTAEKIVIGTDVFDCIFRLALVVTTPSKIDDLRGVVKKTVMNSIFADLGADHIDSEGMIVAKTPGADFNENGNDAAIENHLATLLRNDHALTARAYVLPATEAIVNTFYFDKEVLSPFIVNNPFIPSDHKEFYSRGLTAGFHGDFLLSSHLLIPQIENSLRYVLEQLDEESTRIHGDGDQERDGLKVLLEYPKLVDEFGDTLFHLKTILTDKVYGDLRNQVSHGYIPSSHLNSEASAMLWWLTLRIVVLPYRNYWFQKYGENFLSEWPGRRRNK</sequence>
<gene>
    <name evidence="3" type="ORF">SAMN04490205_2564</name>
</gene>
<proteinExistence type="predicted"/>
<feature type="domain" description="DUF7380" evidence="2">
    <location>
        <begin position="34"/>
        <end position="160"/>
    </location>
</feature>
<reference evidence="3 4" key="1">
    <citation type="submission" date="2016-10" db="EMBL/GenBank/DDBJ databases">
        <authorList>
            <person name="Varghese N."/>
            <person name="Submissions S."/>
        </authorList>
    </citation>
    <scope>NUCLEOTIDE SEQUENCE [LARGE SCALE GENOMIC DNA]</scope>
    <source>
        <strain evidence="3 4">BS3111</strain>
    </source>
</reference>
<evidence type="ECO:0000313" key="4">
    <source>
        <dbReference type="Proteomes" id="UP000183126"/>
    </source>
</evidence>
<keyword evidence="4" id="KW-1185">Reference proteome</keyword>
<dbReference type="Pfam" id="PF13910">
    <property type="entry name" value="DUF4209"/>
    <property type="match status" value="1"/>
</dbReference>
<dbReference type="EMBL" id="LT629760">
    <property type="protein sequence ID" value="SDS45861.1"/>
    <property type="molecule type" value="Genomic_DNA"/>
</dbReference>
<dbReference type="InterPro" id="IPR055804">
    <property type="entry name" value="DUF7380"/>
</dbReference>
<evidence type="ECO:0008006" key="5">
    <source>
        <dbReference type="Google" id="ProtNLM"/>
    </source>
</evidence>
<evidence type="ECO:0000313" key="3">
    <source>
        <dbReference type="EMBL" id="SDS45861.1"/>
    </source>
</evidence>
<dbReference type="Proteomes" id="UP000183126">
    <property type="component" value="Chromosome I"/>
</dbReference>
<name>A0ABY0UCL6_9PSED</name>
<dbReference type="InterPro" id="IPR025209">
    <property type="entry name" value="DUF4209"/>
</dbReference>
<evidence type="ECO:0000259" key="1">
    <source>
        <dbReference type="Pfam" id="PF13910"/>
    </source>
</evidence>
<organism evidence="3 4">
    <name type="scientific">Pseudomonas trivialis</name>
    <dbReference type="NCBI Taxonomy" id="200450"/>
    <lineage>
        <taxon>Bacteria</taxon>
        <taxon>Pseudomonadati</taxon>
        <taxon>Pseudomonadota</taxon>
        <taxon>Gammaproteobacteria</taxon>
        <taxon>Pseudomonadales</taxon>
        <taxon>Pseudomonadaceae</taxon>
        <taxon>Pseudomonas</taxon>
    </lineage>
</organism>
<feature type="domain" description="DUF4209" evidence="1">
    <location>
        <begin position="474"/>
        <end position="563"/>
    </location>
</feature>
<dbReference type="RefSeq" id="WP_162276078.1">
    <property type="nucleotide sequence ID" value="NZ_JYLK01000005.1"/>
</dbReference>
<dbReference type="Pfam" id="PF24098">
    <property type="entry name" value="DUF7380"/>
    <property type="match status" value="1"/>
</dbReference>
<accession>A0ABY0UCL6</accession>